<organism evidence="1">
    <name type="scientific">marine sediment metagenome</name>
    <dbReference type="NCBI Taxonomy" id="412755"/>
    <lineage>
        <taxon>unclassified sequences</taxon>
        <taxon>metagenomes</taxon>
        <taxon>ecological metagenomes</taxon>
    </lineage>
</organism>
<accession>X1L1S0</accession>
<sequence>MDIRHDFFGQQYALFTREGMEAVTRVERNEGIKLGGTYTGKAFAALIDDVKKHDLRDKVILFWNTLNSRDFSDAISTVDYHRLPRCLYCYFEEEVQPLDRHS</sequence>
<proteinExistence type="predicted"/>
<dbReference type="InterPro" id="IPR036052">
    <property type="entry name" value="TrpB-like_PALP_sf"/>
</dbReference>
<dbReference type="AlphaFoldDB" id="X1L1S0"/>
<dbReference type="EMBL" id="BARV01010516">
    <property type="protein sequence ID" value="GAI13287.1"/>
    <property type="molecule type" value="Genomic_DNA"/>
</dbReference>
<evidence type="ECO:0000313" key="1">
    <source>
        <dbReference type="EMBL" id="GAI13287.1"/>
    </source>
</evidence>
<name>X1L1S0_9ZZZZ</name>
<comment type="caution">
    <text evidence="1">The sequence shown here is derived from an EMBL/GenBank/DDBJ whole genome shotgun (WGS) entry which is preliminary data.</text>
</comment>
<gene>
    <name evidence="1" type="ORF">S06H3_20330</name>
</gene>
<dbReference type="Gene3D" id="3.40.50.1100">
    <property type="match status" value="1"/>
</dbReference>
<reference evidence="1" key="1">
    <citation type="journal article" date="2014" name="Front. Microbiol.">
        <title>High frequency of phylogenetically diverse reductive dehalogenase-homologous genes in deep subseafloor sedimentary metagenomes.</title>
        <authorList>
            <person name="Kawai M."/>
            <person name="Futagami T."/>
            <person name="Toyoda A."/>
            <person name="Takaki Y."/>
            <person name="Nishi S."/>
            <person name="Hori S."/>
            <person name="Arai W."/>
            <person name="Tsubouchi T."/>
            <person name="Morono Y."/>
            <person name="Uchiyama I."/>
            <person name="Ito T."/>
            <person name="Fujiyama A."/>
            <person name="Inagaki F."/>
            <person name="Takami H."/>
        </authorList>
    </citation>
    <scope>NUCLEOTIDE SEQUENCE</scope>
    <source>
        <strain evidence="1">Expedition CK06-06</strain>
    </source>
</reference>
<protein>
    <submittedName>
        <fullName evidence="1">Uncharacterized protein</fullName>
    </submittedName>
</protein>
<dbReference type="SUPFAM" id="SSF53686">
    <property type="entry name" value="Tryptophan synthase beta subunit-like PLP-dependent enzymes"/>
    <property type="match status" value="1"/>
</dbReference>